<proteinExistence type="predicted"/>
<organism evidence="1 2">
    <name type="scientific">Gossypium aridum</name>
    <name type="common">American cotton</name>
    <name type="synonym">Erioxylum aridum</name>
    <dbReference type="NCBI Taxonomy" id="34290"/>
    <lineage>
        <taxon>Eukaryota</taxon>
        <taxon>Viridiplantae</taxon>
        <taxon>Streptophyta</taxon>
        <taxon>Embryophyta</taxon>
        <taxon>Tracheophyta</taxon>
        <taxon>Spermatophyta</taxon>
        <taxon>Magnoliopsida</taxon>
        <taxon>eudicotyledons</taxon>
        <taxon>Gunneridae</taxon>
        <taxon>Pentapetalae</taxon>
        <taxon>rosids</taxon>
        <taxon>malvids</taxon>
        <taxon>Malvales</taxon>
        <taxon>Malvaceae</taxon>
        <taxon>Malvoideae</taxon>
        <taxon>Gossypium</taxon>
    </lineage>
</organism>
<evidence type="ECO:0000313" key="1">
    <source>
        <dbReference type="EMBL" id="MBA0698727.1"/>
    </source>
</evidence>
<reference evidence="1 2" key="1">
    <citation type="journal article" date="2019" name="Genome Biol. Evol.">
        <title>Insights into the evolution of the New World diploid cottons (Gossypium, subgenus Houzingenia) based on genome sequencing.</title>
        <authorList>
            <person name="Grover C.E."/>
            <person name="Arick M.A. 2nd"/>
            <person name="Thrash A."/>
            <person name="Conover J.L."/>
            <person name="Sanders W.S."/>
            <person name="Peterson D.G."/>
            <person name="Frelichowski J.E."/>
            <person name="Scheffler J.A."/>
            <person name="Scheffler B.E."/>
            <person name="Wendel J.F."/>
        </authorList>
    </citation>
    <scope>NUCLEOTIDE SEQUENCE [LARGE SCALE GENOMIC DNA]</scope>
    <source>
        <strain evidence="1">185</strain>
        <tissue evidence="1">Leaf</tissue>
    </source>
</reference>
<name>A0A7J8YGL9_GOSAI</name>
<gene>
    <name evidence="1" type="ORF">Goari_000423</name>
</gene>
<accession>A0A7J8YGL9</accession>
<dbReference type="Proteomes" id="UP000593577">
    <property type="component" value="Unassembled WGS sequence"/>
</dbReference>
<evidence type="ECO:0000313" key="2">
    <source>
        <dbReference type="Proteomes" id="UP000593577"/>
    </source>
</evidence>
<keyword evidence="2" id="KW-1185">Reference proteome</keyword>
<sequence>MGFGEIVVKRDSLIVIKKKT</sequence>
<dbReference type="EMBL" id="JABFAA010000013">
    <property type="protein sequence ID" value="MBA0698727.1"/>
    <property type="molecule type" value="Genomic_DNA"/>
</dbReference>
<comment type="caution">
    <text evidence="1">The sequence shown here is derived from an EMBL/GenBank/DDBJ whole genome shotgun (WGS) entry which is preliminary data.</text>
</comment>
<dbReference type="AlphaFoldDB" id="A0A7J8YGL9"/>
<protein>
    <submittedName>
        <fullName evidence="1">Uncharacterized protein</fullName>
    </submittedName>
</protein>